<feature type="domain" description="Tyrosine specific protein phosphatases" evidence="1">
    <location>
        <begin position="86"/>
        <end position="157"/>
    </location>
</feature>
<dbReference type="Pfam" id="PF22785">
    <property type="entry name" value="Tc-R-P"/>
    <property type="match status" value="1"/>
</dbReference>
<organism evidence="2 3">
    <name type="scientific">Oceanisphaera marina</name>
    <dbReference type="NCBI Taxonomy" id="2017550"/>
    <lineage>
        <taxon>Bacteria</taxon>
        <taxon>Pseudomonadati</taxon>
        <taxon>Pseudomonadota</taxon>
        <taxon>Gammaproteobacteria</taxon>
        <taxon>Aeromonadales</taxon>
        <taxon>Aeromonadaceae</taxon>
        <taxon>Oceanisphaera</taxon>
    </lineage>
</organism>
<dbReference type="SUPFAM" id="SSF52799">
    <property type="entry name" value="(Phosphotyrosine protein) phosphatases II"/>
    <property type="match status" value="1"/>
</dbReference>
<dbReference type="PROSITE" id="PS00383">
    <property type="entry name" value="TYR_PHOSPHATASE_1"/>
    <property type="match status" value="1"/>
</dbReference>
<dbReference type="InterPro" id="IPR050561">
    <property type="entry name" value="PTP"/>
</dbReference>
<dbReference type="PANTHER" id="PTHR23339">
    <property type="entry name" value="TYROSINE SPECIFIC PROTEIN PHOSPHATASE AND DUAL SPECIFICITY PROTEIN PHOSPHATASE"/>
    <property type="match status" value="1"/>
</dbReference>
<dbReference type="PROSITE" id="PS50056">
    <property type="entry name" value="TYR_PHOSPHATASE_2"/>
    <property type="match status" value="1"/>
</dbReference>
<dbReference type="EMBL" id="BMKE01000021">
    <property type="protein sequence ID" value="GGB49824.1"/>
    <property type="molecule type" value="Genomic_DNA"/>
</dbReference>
<dbReference type="Gene3D" id="3.90.190.10">
    <property type="entry name" value="Protein tyrosine phosphatase superfamily"/>
    <property type="match status" value="1"/>
</dbReference>
<protein>
    <submittedName>
        <fullName evidence="2">Phosphatase</fullName>
    </submittedName>
</protein>
<gene>
    <name evidence="2" type="ORF">GCM10011502_23850</name>
</gene>
<sequence length="168" mass="17734">MSVSHPCWSLPVHNGTLILTPCPGTRDVALSESLAQLKAQGATAVITLMSSEELAESGLPDFAGAVNASHLDWFQLPIPDFGVPGADFDQAWRACHTELLQRLQSGATLVLHCKGGSGRTGMVAAKLMLASGESPEAAISAIQALRPRAFSYPAQRDYIFNSATLSAE</sequence>
<evidence type="ECO:0000259" key="1">
    <source>
        <dbReference type="PROSITE" id="PS50056"/>
    </source>
</evidence>
<name>A0ABQ1IS12_9GAMM</name>
<keyword evidence="3" id="KW-1185">Reference proteome</keyword>
<evidence type="ECO:0000313" key="3">
    <source>
        <dbReference type="Proteomes" id="UP000646152"/>
    </source>
</evidence>
<comment type="caution">
    <text evidence="2">The sequence shown here is derived from an EMBL/GenBank/DDBJ whole genome shotgun (WGS) entry which is preliminary data.</text>
</comment>
<dbReference type="RefSeq" id="WP_188630358.1">
    <property type="nucleotide sequence ID" value="NZ_BMKE01000021.1"/>
</dbReference>
<dbReference type="CDD" id="cd14505">
    <property type="entry name" value="CDKN3-like"/>
    <property type="match status" value="1"/>
</dbReference>
<reference evidence="3" key="1">
    <citation type="journal article" date="2019" name="Int. J. Syst. Evol. Microbiol.">
        <title>The Global Catalogue of Microorganisms (GCM) 10K type strain sequencing project: providing services to taxonomists for standard genome sequencing and annotation.</title>
        <authorList>
            <consortium name="The Broad Institute Genomics Platform"/>
            <consortium name="The Broad Institute Genome Sequencing Center for Infectious Disease"/>
            <person name="Wu L."/>
            <person name="Ma J."/>
        </authorList>
    </citation>
    <scope>NUCLEOTIDE SEQUENCE [LARGE SCALE GENOMIC DNA]</scope>
    <source>
        <strain evidence="3">CGMCC 1.15923</strain>
    </source>
</reference>
<dbReference type="InterPro" id="IPR016130">
    <property type="entry name" value="Tyr_Pase_AS"/>
</dbReference>
<dbReference type="InterPro" id="IPR000387">
    <property type="entry name" value="Tyr_Pase_dom"/>
</dbReference>
<evidence type="ECO:0000313" key="2">
    <source>
        <dbReference type="EMBL" id="GGB49824.1"/>
    </source>
</evidence>
<proteinExistence type="predicted"/>
<dbReference type="Proteomes" id="UP000646152">
    <property type="component" value="Unassembled WGS sequence"/>
</dbReference>
<accession>A0ABQ1IS12</accession>
<dbReference type="InterPro" id="IPR029021">
    <property type="entry name" value="Prot-tyrosine_phosphatase-like"/>
</dbReference>